<protein>
    <submittedName>
        <fullName evidence="1">DUF4265 domain-containing protein</fullName>
    </submittedName>
</protein>
<proteinExistence type="predicted"/>
<sequence>MEMLLFALDVDDGWPPVAAEGVWCERDGDLYSLKNVPLFIRGLAVGDVFRAQHDPVNGQIFEFELVKSSGHSLVRVLNNDSLDFSLPEKRLLEMGCSLATFEKFSMFAIDVPAEVGRDEINAIVDSLEEEGFALAFPVWRHEPA</sequence>
<gene>
    <name evidence="1" type="ORF">ACG00Y_16615</name>
</gene>
<dbReference type="Proteomes" id="UP001606210">
    <property type="component" value="Unassembled WGS sequence"/>
</dbReference>
<evidence type="ECO:0000313" key="1">
    <source>
        <dbReference type="EMBL" id="MFG6431544.1"/>
    </source>
</evidence>
<reference evidence="1 2" key="1">
    <citation type="submission" date="2024-08" db="EMBL/GenBank/DDBJ databases">
        <authorList>
            <person name="Lu H."/>
        </authorList>
    </citation>
    <scope>NUCLEOTIDE SEQUENCE [LARGE SCALE GENOMIC DNA]</scope>
    <source>
        <strain evidence="1 2">LYH14W</strain>
    </source>
</reference>
<evidence type="ECO:0000313" key="2">
    <source>
        <dbReference type="Proteomes" id="UP001606210"/>
    </source>
</evidence>
<dbReference type="RefSeq" id="WP_394480696.1">
    <property type="nucleotide sequence ID" value="NZ_JBIGHV010000006.1"/>
</dbReference>
<dbReference type="Pfam" id="PF14085">
    <property type="entry name" value="DUF4265"/>
    <property type="match status" value="1"/>
</dbReference>
<comment type="caution">
    <text evidence="1">The sequence shown here is derived from an EMBL/GenBank/DDBJ whole genome shotgun (WGS) entry which is preliminary data.</text>
</comment>
<keyword evidence="2" id="KW-1185">Reference proteome</keyword>
<organism evidence="1 2">
    <name type="scientific">Pelomonas parva</name>
    <dbReference type="NCBI Taxonomy" id="3299032"/>
    <lineage>
        <taxon>Bacteria</taxon>
        <taxon>Pseudomonadati</taxon>
        <taxon>Pseudomonadota</taxon>
        <taxon>Betaproteobacteria</taxon>
        <taxon>Burkholderiales</taxon>
        <taxon>Sphaerotilaceae</taxon>
        <taxon>Roseateles</taxon>
    </lineage>
</organism>
<dbReference type="InterPro" id="IPR025361">
    <property type="entry name" value="DUF4265"/>
</dbReference>
<dbReference type="EMBL" id="JBIGHV010000006">
    <property type="protein sequence ID" value="MFG6431544.1"/>
    <property type="molecule type" value="Genomic_DNA"/>
</dbReference>
<accession>A0ABW7F634</accession>
<name>A0ABW7F634_9BURK</name>